<dbReference type="InterPro" id="IPR027417">
    <property type="entry name" value="P-loop_NTPase"/>
</dbReference>
<dbReference type="GO" id="GO:0005524">
    <property type="term" value="F:ATP binding"/>
    <property type="evidence" value="ECO:0007669"/>
    <property type="project" value="UniProtKB-KW"/>
</dbReference>
<keyword evidence="3" id="KW-0805">Transcription regulation</keyword>
<proteinExistence type="predicted"/>
<dbReference type="InterPro" id="IPR002078">
    <property type="entry name" value="Sigma_54_int"/>
</dbReference>
<keyword evidence="1" id="KW-0547">Nucleotide-binding</keyword>
<dbReference type="InterPro" id="IPR003593">
    <property type="entry name" value="AAA+_ATPase"/>
</dbReference>
<evidence type="ECO:0000256" key="2">
    <source>
        <dbReference type="ARBA" id="ARBA00022840"/>
    </source>
</evidence>
<evidence type="ECO:0000259" key="6">
    <source>
        <dbReference type="PROSITE" id="PS50045"/>
    </source>
</evidence>
<organism evidence="7 8">
    <name type="scientific">Aeribacillus pallidus</name>
    <dbReference type="NCBI Taxonomy" id="33936"/>
    <lineage>
        <taxon>Bacteria</taxon>
        <taxon>Bacillati</taxon>
        <taxon>Bacillota</taxon>
        <taxon>Bacilli</taxon>
        <taxon>Bacillales</taxon>
        <taxon>Bacillaceae</taxon>
        <taxon>Aeribacillus</taxon>
    </lineage>
</organism>
<dbReference type="Gene3D" id="3.30.450.40">
    <property type="match status" value="1"/>
</dbReference>
<dbReference type="SMART" id="SM00382">
    <property type="entry name" value="AAA"/>
    <property type="match status" value="1"/>
</dbReference>
<comment type="caution">
    <text evidence="7">The sequence shown here is derived from an EMBL/GenBank/DDBJ whole genome shotgun (WGS) entry which is preliminary data.</text>
</comment>
<dbReference type="InterPro" id="IPR025662">
    <property type="entry name" value="Sigma_54_int_dom_ATP-bd_1"/>
</dbReference>
<dbReference type="PANTHER" id="PTHR32071">
    <property type="entry name" value="TRANSCRIPTIONAL REGULATORY PROTEIN"/>
    <property type="match status" value="1"/>
</dbReference>
<dbReference type="Pfam" id="PF25601">
    <property type="entry name" value="AAA_lid_14"/>
    <property type="match status" value="1"/>
</dbReference>
<keyword evidence="2" id="KW-0067">ATP-binding</keyword>
<dbReference type="Pfam" id="PF02954">
    <property type="entry name" value="HTH_8"/>
    <property type="match status" value="1"/>
</dbReference>
<dbReference type="PROSITE" id="PS00675">
    <property type="entry name" value="SIGMA54_INTERACT_1"/>
    <property type="match status" value="1"/>
</dbReference>
<evidence type="ECO:0000256" key="3">
    <source>
        <dbReference type="ARBA" id="ARBA00023015"/>
    </source>
</evidence>
<name>A0A165XFD7_9BACI</name>
<keyword evidence="5" id="KW-0804">Transcription</keyword>
<evidence type="ECO:0000313" key="7">
    <source>
        <dbReference type="EMBL" id="KZN95965.1"/>
    </source>
</evidence>
<dbReference type="InterPro" id="IPR025943">
    <property type="entry name" value="Sigma_54_int_dom_ATP-bd_2"/>
</dbReference>
<sequence length="611" mass="68844">MIRSWERSRCYNIEANAVKDAGLEGAGLKQFIEQHAQFLHEVHPTLNRLSNWTKRSQTAVGISDAKGYIIEIKGKLDFLNDEYRSHLRKGACWSEKVRGTNSAGTAIIEKRPIAVVGKEHYLESNHTLYCVGAPIFDPTGRLIGVFNISGYYEKYHPTMLGFADMISKEMEDWMLLHRSHDHIVLALVKESADHSRALLSINKDGFLSGANREARTFLKLDNDKIGHIHISEIFSNGKEILKKKTTKEDLIYLENQESSTKFLTTILFDNRRSHFYTGKKKALQLSEQQPKQKESIQSFHTMYGTDEKFIAAIQLAKKAAKTDYPIIIHGESGTGKDLLAQSIHQESPRSGGPFVAINCGAITKSLLESELFGYEAGSFTGAKATGHIGKLEQANGGTLFMDEIAEMPPEMQVALLRVLQDYTITRIGGTKPIPIDIRIIAASHRDLWEAVQNGEFRADLFYRLQGINIFLPPLRLRSDRLQLANIFLNQIKNELGKNVIFSRDTVKLIETYHWPGNIRQMISSLREAAFLCENGIIEPHHFPQYVQADLKSISANPSSSLQQAEHTTILEVLKKTEGNISQAAKILGIGRNTLYRKLKNIGYSSFKKQNF</sequence>
<dbReference type="Pfam" id="PF00158">
    <property type="entry name" value="Sigma54_activat"/>
    <property type="match status" value="1"/>
</dbReference>
<dbReference type="Gene3D" id="1.10.8.60">
    <property type="match status" value="1"/>
</dbReference>
<dbReference type="EMBL" id="LWBR01000033">
    <property type="protein sequence ID" value="KZN95965.1"/>
    <property type="molecule type" value="Genomic_DNA"/>
</dbReference>
<dbReference type="PANTHER" id="PTHR32071:SF101">
    <property type="entry name" value="ACETOIN DEHYDROGENASE OPERON TRANSCRIPTIONAL ACTIVATOR ACOR"/>
    <property type="match status" value="1"/>
</dbReference>
<dbReference type="PROSITE" id="PS00676">
    <property type="entry name" value="SIGMA54_INTERACT_2"/>
    <property type="match status" value="1"/>
</dbReference>
<evidence type="ECO:0000256" key="5">
    <source>
        <dbReference type="ARBA" id="ARBA00023163"/>
    </source>
</evidence>
<dbReference type="InterPro" id="IPR002197">
    <property type="entry name" value="HTH_Fis"/>
</dbReference>
<accession>A0A165XFD7</accession>
<dbReference type="CDD" id="cd00009">
    <property type="entry name" value="AAA"/>
    <property type="match status" value="1"/>
</dbReference>
<evidence type="ECO:0000313" key="8">
    <source>
        <dbReference type="Proteomes" id="UP000076476"/>
    </source>
</evidence>
<dbReference type="SUPFAM" id="SSF46689">
    <property type="entry name" value="Homeodomain-like"/>
    <property type="match status" value="1"/>
</dbReference>
<keyword evidence="8" id="KW-1185">Reference proteome</keyword>
<protein>
    <recommendedName>
        <fullName evidence="6">Sigma-54 factor interaction domain-containing protein</fullName>
    </recommendedName>
</protein>
<dbReference type="InterPro" id="IPR003018">
    <property type="entry name" value="GAF"/>
</dbReference>
<gene>
    <name evidence="7" type="ORF">AZI98_11200</name>
</gene>
<evidence type="ECO:0000256" key="1">
    <source>
        <dbReference type="ARBA" id="ARBA00022741"/>
    </source>
</evidence>
<keyword evidence="4" id="KW-0238">DNA-binding</keyword>
<dbReference type="GO" id="GO:0043565">
    <property type="term" value="F:sequence-specific DNA binding"/>
    <property type="evidence" value="ECO:0007669"/>
    <property type="project" value="InterPro"/>
</dbReference>
<dbReference type="Pfam" id="PF01590">
    <property type="entry name" value="GAF"/>
    <property type="match status" value="1"/>
</dbReference>
<dbReference type="SUPFAM" id="SSF55781">
    <property type="entry name" value="GAF domain-like"/>
    <property type="match status" value="1"/>
</dbReference>
<dbReference type="PROSITE" id="PS50045">
    <property type="entry name" value="SIGMA54_INTERACT_4"/>
    <property type="match status" value="1"/>
</dbReference>
<dbReference type="Gene3D" id="3.40.50.300">
    <property type="entry name" value="P-loop containing nucleotide triphosphate hydrolases"/>
    <property type="match status" value="1"/>
</dbReference>
<evidence type="ECO:0000256" key="4">
    <source>
        <dbReference type="ARBA" id="ARBA00023125"/>
    </source>
</evidence>
<dbReference type="Proteomes" id="UP000076476">
    <property type="component" value="Unassembled WGS sequence"/>
</dbReference>
<dbReference type="GO" id="GO:0006355">
    <property type="term" value="P:regulation of DNA-templated transcription"/>
    <property type="evidence" value="ECO:0007669"/>
    <property type="project" value="InterPro"/>
</dbReference>
<dbReference type="RefSeq" id="WP_063388389.1">
    <property type="nucleotide sequence ID" value="NZ_LWBR01000033.1"/>
</dbReference>
<dbReference type="SUPFAM" id="SSF52540">
    <property type="entry name" value="P-loop containing nucleoside triphosphate hydrolases"/>
    <property type="match status" value="1"/>
</dbReference>
<dbReference type="Gene3D" id="1.10.10.60">
    <property type="entry name" value="Homeodomain-like"/>
    <property type="match status" value="1"/>
</dbReference>
<dbReference type="AlphaFoldDB" id="A0A165XFD7"/>
<dbReference type="OrthoDB" id="9771372at2"/>
<dbReference type="InterPro" id="IPR058031">
    <property type="entry name" value="AAA_lid_NorR"/>
</dbReference>
<dbReference type="InterPro" id="IPR009057">
    <property type="entry name" value="Homeodomain-like_sf"/>
</dbReference>
<dbReference type="FunFam" id="3.40.50.300:FF:000006">
    <property type="entry name" value="DNA-binding transcriptional regulator NtrC"/>
    <property type="match status" value="1"/>
</dbReference>
<feature type="domain" description="Sigma-54 factor interaction" evidence="6">
    <location>
        <begin position="302"/>
        <end position="530"/>
    </location>
</feature>
<reference evidence="7 8" key="1">
    <citation type="submission" date="2016-04" db="EMBL/GenBank/DDBJ databases">
        <title>Draft genome sequence of Aeribacillus pallidus 8m3 from petroleum reservoir.</title>
        <authorList>
            <person name="Poltaraus A.B."/>
            <person name="Nazina T.N."/>
            <person name="Tourova T.P."/>
            <person name="Malakho S.M."/>
            <person name="Korshunova A.V."/>
            <person name="Sokolova D.S."/>
        </authorList>
    </citation>
    <scope>NUCLEOTIDE SEQUENCE [LARGE SCALE GENOMIC DNA]</scope>
    <source>
        <strain evidence="7 8">8m3</strain>
    </source>
</reference>
<dbReference type="PRINTS" id="PR01590">
    <property type="entry name" value="HTHFIS"/>
</dbReference>
<dbReference type="STRING" id="33936.AZI98_11200"/>
<dbReference type="InterPro" id="IPR029016">
    <property type="entry name" value="GAF-like_dom_sf"/>
</dbReference>